<dbReference type="SUPFAM" id="SSF50630">
    <property type="entry name" value="Acid proteases"/>
    <property type="match status" value="1"/>
</dbReference>
<dbReference type="PANTHER" id="PTHR47966:SF51">
    <property type="entry name" value="BETA-SITE APP-CLEAVING ENZYME, ISOFORM A-RELATED"/>
    <property type="match status" value="1"/>
</dbReference>
<organism evidence="3 4">
    <name type="scientific">Stachybotrys elegans</name>
    <dbReference type="NCBI Taxonomy" id="80388"/>
    <lineage>
        <taxon>Eukaryota</taxon>
        <taxon>Fungi</taxon>
        <taxon>Dikarya</taxon>
        <taxon>Ascomycota</taxon>
        <taxon>Pezizomycotina</taxon>
        <taxon>Sordariomycetes</taxon>
        <taxon>Hypocreomycetidae</taxon>
        <taxon>Hypocreales</taxon>
        <taxon>Stachybotryaceae</taxon>
        <taxon>Stachybotrys</taxon>
    </lineage>
</organism>
<dbReference type="InterPro" id="IPR001461">
    <property type="entry name" value="Aspartic_peptidase_A1"/>
</dbReference>
<dbReference type="EMBL" id="JAGPNK010000002">
    <property type="protein sequence ID" value="KAH7325635.1"/>
    <property type="molecule type" value="Genomic_DNA"/>
</dbReference>
<dbReference type="InterPro" id="IPR034164">
    <property type="entry name" value="Pepsin-like_dom"/>
</dbReference>
<dbReference type="PROSITE" id="PS51767">
    <property type="entry name" value="PEPTIDASE_A1"/>
    <property type="match status" value="1"/>
</dbReference>
<reference evidence="3" key="1">
    <citation type="journal article" date="2021" name="Nat. Commun.">
        <title>Genetic determinants of endophytism in the Arabidopsis root mycobiome.</title>
        <authorList>
            <person name="Mesny F."/>
            <person name="Miyauchi S."/>
            <person name="Thiergart T."/>
            <person name="Pickel B."/>
            <person name="Atanasova L."/>
            <person name="Karlsson M."/>
            <person name="Huettel B."/>
            <person name="Barry K.W."/>
            <person name="Haridas S."/>
            <person name="Chen C."/>
            <person name="Bauer D."/>
            <person name="Andreopoulos W."/>
            <person name="Pangilinan J."/>
            <person name="LaButti K."/>
            <person name="Riley R."/>
            <person name="Lipzen A."/>
            <person name="Clum A."/>
            <person name="Drula E."/>
            <person name="Henrissat B."/>
            <person name="Kohler A."/>
            <person name="Grigoriev I.V."/>
            <person name="Martin F.M."/>
            <person name="Hacquard S."/>
        </authorList>
    </citation>
    <scope>NUCLEOTIDE SEQUENCE</scope>
    <source>
        <strain evidence="3">MPI-CAGE-CH-0235</strain>
    </source>
</reference>
<gene>
    <name evidence="3" type="ORF">B0I35DRAFT_116026</name>
</gene>
<dbReference type="GO" id="GO:0004190">
    <property type="term" value="F:aspartic-type endopeptidase activity"/>
    <property type="evidence" value="ECO:0007669"/>
    <property type="project" value="InterPro"/>
</dbReference>
<evidence type="ECO:0000259" key="2">
    <source>
        <dbReference type="PROSITE" id="PS51767"/>
    </source>
</evidence>
<dbReference type="Pfam" id="PF00026">
    <property type="entry name" value="Asp"/>
    <property type="match status" value="1"/>
</dbReference>
<proteinExistence type="inferred from homology"/>
<dbReference type="Gene3D" id="2.40.70.10">
    <property type="entry name" value="Acid Proteases"/>
    <property type="match status" value="2"/>
</dbReference>
<evidence type="ECO:0000256" key="1">
    <source>
        <dbReference type="ARBA" id="ARBA00007447"/>
    </source>
</evidence>
<keyword evidence="4" id="KW-1185">Reference proteome</keyword>
<sequence length="391" mass="41265">MVSLAVDVQLTNTVNLPIYYQPLIDQQVVSNLSWGTPGGNPIPTVIDTGSYGFWLHGPNSTVNSGSPYLGVLGPCNQTAEPFFDWPASTSRDGPRAQGAAFAYGGGGKIVNCPSVINDTVTFDVEGFAALPNTEVALCDFMLIKDRATTCAGAHYDKSIMGLARSEGSAGPHFRDGLEANGLDNNDIYSLWFEKLPADINDPQHGTLMFGGAPTDKHIGDIAKVKQTKPDDGGTPGLYYVSLPEVQVAPIDGSGCPQTIEAVEPFSGVMPVCLVDTGTWGLTLPTNQTAFLEASGLALDSPFITLAYPTECKDIPADATIDLKFTGDDGKVATIKLPFRNLAQGPGQQPNTCSLNLQLEDPGCTFGGSFFSAALSIFNDADDTVSFAQIPL</sequence>
<feature type="domain" description="Peptidase A1" evidence="2">
    <location>
        <begin position="28"/>
        <end position="387"/>
    </location>
</feature>
<dbReference type="OrthoDB" id="771136at2759"/>
<dbReference type="PANTHER" id="PTHR47966">
    <property type="entry name" value="BETA-SITE APP-CLEAVING ENZYME, ISOFORM A-RELATED"/>
    <property type="match status" value="1"/>
</dbReference>
<dbReference type="CDD" id="cd05471">
    <property type="entry name" value="pepsin_like"/>
    <property type="match status" value="1"/>
</dbReference>
<comment type="similarity">
    <text evidence="1">Belongs to the peptidase A1 family.</text>
</comment>
<evidence type="ECO:0000313" key="3">
    <source>
        <dbReference type="EMBL" id="KAH7325635.1"/>
    </source>
</evidence>
<dbReference type="AlphaFoldDB" id="A0A8K0WUG5"/>
<dbReference type="Proteomes" id="UP000813444">
    <property type="component" value="Unassembled WGS sequence"/>
</dbReference>
<dbReference type="GO" id="GO:0006508">
    <property type="term" value="P:proteolysis"/>
    <property type="evidence" value="ECO:0007669"/>
    <property type="project" value="InterPro"/>
</dbReference>
<dbReference type="InterPro" id="IPR033121">
    <property type="entry name" value="PEPTIDASE_A1"/>
</dbReference>
<dbReference type="InterPro" id="IPR021109">
    <property type="entry name" value="Peptidase_aspartic_dom_sf"/>
</dbReference>
<accession>A0A8K0WUG5</accession>
<comment type="caution">
    <text evidence="3">The sequence shown here is derived from an EMBL/GenBank/DDBJ whole genome shotgun (WGS) entry which is preliminary data.</text>
</comment>
<evidence type="ECO:0000313" key="4">
    <source>
        <dbReference type="Proteomes" id="UP000813444"/>
    </source>
</evidence>
<protein>
    <submittedName>
        <fullName evidence="3">Aspartic peptidase domain-containing protein</fullName>
    </submittedName>
</protein>
<name>A0A8K0WUG5_9HYPO</name>